<dbReference type="EMBL" id="JABELD010000054">
    <property type="protein sequence ID" value="MBU2738662.1"/>
    <property type="molecule type" value="Genomic_DNA"/>
</dbReference>
<sequence>MMTEKVSPSNTTLNFTVDPNYSGKNLPGWFLMNTFLQRHLGQVMHFQPQDDFDSGRAAVLSGNYDLVYANPFDWVQYQQKLGFLPIVKPQNHFDEVYLCAPAAGTIQHAEDFPERIRIASAHPSTLVHMVGLFLMDKADIDRARLDFVFTGSYQGVLKALLQGQADLGFLFNEVYNSASKLIRERLRVIDQSDDAFAFHAFCVGPRLLPQRELLTDLLTGMDQEPRGKNLLEDLGFSGFEAVTEDEIACLASLADEYISGHEAIDIRATSSLAVEDSAFVVAREDPEGGTN</sequence>
<proteinExistence type="predicted"/>
<dbReference type="Gene3D" id="3.40.190.10">
    <property type="entry name" value="Periplasmic binding protein-like II"/>
    <property type="match status" value="1"/>
</dbReference>
<protein>
    <submittedName>
        <fullName evidence="1">Phosphate/phosphite/phosphonate ABC transporter substrate-binding protein</fullName>
    </submittedName>
</protein>
<dbReference type="SUPFAM" id="SSF53850">
    <property type="entry name" value="Periplasmic binding protein-like II"/>
    <property type="match status" value="1"/>
</dbReference>
<dbReference type="Pfam" id="PF12974">
    <property type="entry name" value="Phosphonate-bd"/>
    <property type="match status" value="1"/>
</dbReference>
<evidence type="ECO:0000313" key="1">
    <source>
        <dbReference type="EMBL" id="MBU2738662.1"/>
    </source>
</evidence>
<gene>
    <name evidence="1" type="ORF">HJG40_07660</name>
</gene>
<reference evidence="1 2" key="1">
    <citation type="journal article" date="2021" name="ISME J.">
        <title>Genomic evolution of the class Acidithiobacillia: deep-branching Proteobacteria living in extreme acidic conditions.</title>
        <authorList>
            <person name="Moya-Beltran A."/>
            <person name="Beard S."/>
            <person name="Rojas-Villalobos C."/>
            <person name="Issotta F."/>
            <person name="Gallardo Y."/>
            <person name="Ulloa R."/>
            <person name="Giaveno A."/>
            <person name="Degli Esposti M."/>
            <person name="Johnson D.B."/>
            <person name="Quatrini R."/>
        </authorList>
    </citation>
    <scope>NUCLEOTIDE SEQUENCE [LARGE SCALE GENOMIC DNA]</scope>
    <source>
        <strain evidence="1 2">ATCC 19703</strain>
    </source>
</reference>
<name>A0ABS5ZR85_9PROT</name>
<comment type="caution">
    <text evidence="1">The sequence shown here is derived from an EMBL/GenBank/DDBJ whole genome shotgun (WGS) entry which is preliminary data.</text>
</comment>
<dbReference type="Proteomes" id="UP001197028">
    <property type="component" value="Unassembled WGS sequence"/>
</dbReference>
<organism evidence="1 2">
    <name type="scientific">Acidithiobacillus concretivorus</name>
    <dbReference type="NCBI Taxonomy" id="3063952"/>
    <lineage>
        <taxon>Bacteria</taxon>
        <taxon>Pseudomonadati</taxon>
        <taxon>Pseudomonadota</taxon>
        <taxon>Acidithiobacillia</taxon>
        <taxon>Acidithiobacillales</taxon>
        <taxon>Acidithiobacillaceae</taxon>
        <taxon>Acidithiobacillus</taxon>
    </lineage>
</organism>
<keyword evidence="2" id="KW-1185">Reference proteome</keyword>
<accession>A0ABS5ZR85</accession>
<evidence type="ECO:0000313" key="2">
    <source>
        <dbReference type="Proteomes" id="UP001197028"/>
    </source>
</evidence>